<dbReference type="GO" id="GO:0016491">
    <property type="term" value="F:oxidoreductase activity"/>
    <property type="evidence" value="ECO:0007669"/>
    <property type="project" value="UniProtKB-KW"/>
</dbReference>
<evidence type="ECO:0000256" key="3">
    <source>
        <dbReference type="ARBA" id="ARBA00023002"/>
    </source>
</evidence>
<evidence type="ECO:0000256" key="2">
    <source>
        <dbReference type="ARBA" id="ARBA00022857"/>
    </source>
</evidence>
<gene>
    <name evidence="5" type="ORF">EVC35_03795</name>
</gene>
<dbReference type="RefSeq" id="WP_301711049.1">
    <property type="nucleotide sequence ID" value="NZ_SDWY01000002.1"/>
</dbReference>
<dbReference type="Proteomes" id="UP001167919">
    <property type="component" value="Unassembled WGS sequence"/>
</dbReference>
<organism evidence="5 6">
    <name type="scientific">Oenococcus sicerae</name>
    <dbReference type="NCBI Taxonomy" id="2203724"/>
    <lineage>
        <taxon>Bacteria</taxon>
        <taxon>Bacillati</taxon>
        <taxon>Bacillota</taxon>
        <taxon>Bacilli</taxon>
        <taxon>Lactobacillales</taxon>
        <taxon>Lactobacillaceae</taxon>
        <taxon>Oenococcus</taxon>
    </lineage>
</organism>
<evidence type="ECO:0000313" key="6">
    <source>
        <dbReference type="Proteomes" id="UP001167919"/>
    </source>
</evidence>
<dbReference type="Gene3D" id="3.20.20.100">
    <property type="entry name" value="NADP-dependent oxidoreductase domain"/>
    <property type="match status" value="1"/>
</dbReference>
<keyword evidence="3" id="KW-0560">Oxidoreductase</keyword>
<dbReference type="InterPro" id="IPR005399">
    <property type="entry name" value="K_chnl_volt-dep_bsu_KCNAB-rel"/>
</dbReference>
<dbReference type="GO" id="GO:0051596">
    <property type="term" value="P:methylglyoxal catabolic process"/>
    <property type="evidence" value="ECO:0007669"/>
    <property type="project" value="TreeGrafter"/>
</dbReference>
<keyword evidence="2" id="KW-0521">NADP</keyword>
<proteinExistence type="inferred from homology"/>
<evidence type="ECO:0000313" key="5">
    <source>
        <dbReference type="EMBL" id="MDN6900128.1"/>
    </source>
</evidence>
<dbReference type="PANTHER" id="PTHR43150:SF4">
    <property type="entry name" value="L-GLYCERALDEHYDE 3-PHOSPHATE REDUCTASE"/>
    <property type="match status" value="1"/>
</dbReference>
<reference evidence="5" key="1">
    <citation type="submission" date="2019-01" db="EMBL/GenBank/DDBJ databases">
        <title>Oenococcus sicerae UCMA17102.</title>
        <authorList>
            <person name="Cousin F.J."/>
            <person name="Le Guellec R."/>
            <person name="Cretenet M."/>
        </authorList>
    </citation>
    <scope>NUCLEOTIDE SEQUENCE</scope>
    <source>
        <strain evidence="5">UCMA17102</strain>
    </source>
</reference>
<dbReference type="EMBL" id="SDWY01000002">
    <property type="protein sequence ID" value="MDN6900128.1"/>
    <property type="molecule type" value="Genomic_DNA"/>
</dbReference>
<sequence length="338" mass="38179">MYEASNARYDGMLYKRVGNSGLKLSALALGFWHNFGSVDPFEKQKAIVHEAFDLGITYFDLANNYGPTPGSAEENFGRILAEDFKSYRDEMIIASKAGYQMWPGPYGEWGSRKSIIASADQSLKRLGLDYVDIFYSHRPDPATPLEETALALDQLVRNGKALYIGISNYSGQQTQSMIKLFRDLKTPFVIHQPRYNMFNREAETDLFPILHTEHKAAAVFSPLSQGLLTNKYLNGIPEDSRANRTSSHFLESKQVEETIQTVRQLNEIAVSRDQSLAQMALAWNLRVPEVASVLIGASRPEQLVDNVKALDHLAFSDDELKQIDQILLRQPRIDWSNN</sequence>
<dbReference type="Pfam" id="PF00248">
    <property type="entry name" value="Aldo_ket_red"/>
    <property type="match status" value="1"/>
</dbReference>
<dbReference type="InterPro" id="IPR023210">
    <property type="entry name" value="NADP_OxRdtase_dom"/>
</dbReference>
<dbReference type="InterPro" id="IPR036812">
    <property type="entry name" value="NAD(P)_OxRdtase_dom_sf"/>
</dbReference>
<protein>
    <submittedName>
        <fullName evidence="5">L-glyceraldehyde 3-phosphate reductase</fullName>
    </submittedName>
</protein>
<dbReference type="SUPFAM" id="SSF51430">
    <property type="entry name" value="NAD(P)-linked oxidoreductase"/>
    <property type="match status" value="1"/>
</dbReference>
<comment type="caution">
    <text evidence="5">The sequence shown here is derived from an EMBL/GenBank/DDBJ whole genome shotgun (WGS) entry which is preliminary data.</text>
</comment>
<feature type="domain" description="NADP-dependent oxidoreductase" evidence="4">
    <location>
        <begin position="27"/>
        <end position="326"/>
    </location>
</feature>
<comment type="similarity">
    <text evidence="1">Belongs to the shaker potassium channel beta subunit family.</text>
</comment>
<accession>A0AAJ1VM27</accession>
<evidence type="ECO:0000259" key="4">
    <source>
        <dbReference type="Pfam" id="PF00248"/>
    </source>
</evidence>
<dbReference type="PANTHER" id="PTHR43150">
    <property type="entry name" value="HYPERKINETIC, ISOFORM M"/>
    <property type="match status" value="1"/>
</dbReference>
<evidence type="ECO:0000256" key="1">
    <source>
        <dbReference type="ARBA" id="ARBA00006515"/>
    </source>
</evidence>
<name>A0AAJ1VM27_9LACO</name>
<dbReference type="AlphaFoldDB" id="A0AAJ1VM27"/>